<organism evidence="1 2">
    <name type="scientific">Sphingobacterium alkalisoli</name>
    <dbReference type="NCBI Taxonomy" id="1874115"/>
    <lineage>
        <taxon>Bacteria</taxon>
        <taxon>Pseudomonadati</taxon>
        <taxon>Bacteroidota</taxon>
        <taxon>Sphingobacteriia</taxon>
        <taxon>Sphingobacteriales</taxon>
        <taxon>Sphingobacteriaceae</taxon>
        <taxon>Sphingobacterium</taxon>
    </lineage>
</organism>
<sequence>MKALTTYIGCILTAAWSIVFLPLIGAGQVRSIEFYTGNLQFEADSSIDIPFSDTLSASSIRQFYTKMNTGSYQKVVNALLTYQTEHQLNDWLYYQLVRKVAQHLSAKSENYARYTLYKWFLMSKSGYDSRIAIRDDQIILYIRSDEDIAELPYFTIDKGTYICLNYHDYGKLFNIHQPYSLVDISIPEVYKGFCYKVTRLPEFKSEKYVEKAISFKYKGKGYHFNVKVNQEVNDIFANYPIVDFGTYFNIPLSEETYKSLIPVLRQYVQGLSQEKGVEYLMRFTRYAFLYEDDRLIFGKEKRLSPEQTLMNKASDCDDRAALFFYLVKEIYNLPMIALRFPTHLTIAVQFDRPIGERILYEGHYYSVCEPTPQATNLKLGEISEKHKQEQYDVVYHYTPH</sequence>
<evidence type="ECO:0000313" key="1">
    <source>
        <dbReference type="EMBL" id="TJY66540.1"/>
    </source>
</evidence>
<gene>
    <name evidence="1" type="ORF">FAZ19_06350</name>
</gene>
<dbReference type="OrthoDB" id="9816224at2"/>
<keyword evidence="2" id="KW-1185">Reference proteome</keyword>
<reference evidence="1 2" key="1">
    <citation type="submission" date="2019-04" db="EMBL/GenBank/DDBJ databases">
        <title>Sphingobacterium olei sp. nov., isolated from oil-contaminated soil.</title>
        <authorList>
            <person name="Liu B."/>
        </authorList>
    </citation>
    <scope>NUCLEOTIDE SEQUENCE [LARGE SCALE GENOMIC DNA]</scope>
    <source>
        <strain evidence="1 2">Y3L14</strain>
    </source>
</reference>
<evidence type="ECO:0000313" key="2">
    <source>
        <dbReference type="Proteomes" id="UP000309872"/>
    </source>
</evidence>
<name>A0A4U0H4F5_9SPHI</name>
<dbReference type="AlphaFoldDB" id="A0A4U0H4F5"/>
<proteinExistence type="predicted"/>
<evidence type="ECO:0008006" key="3">
    <source>
        <dbReference type="Google" id="ProtNLM"/>
    </source>
</evidence>
<dbReference type="Proteomes" id="UP000309872">
    <property type="component" value="Unassembled WGS sequence"/>
</dbReference>
<protein>
    <recommendedName>
        <fullName evidence="3">Transglutaminase domain-containing protein</fullName>
    </recommendedName>
</protein>
<dbReference type="EMBL" id="SUKA01000002">
    <property type="protein sequence ID" value="TJY66540.1"/>
    <property type="molecule type" value="Genomic_DNA"/>
</dbReference>
<accession>A0A4U0H4F5</accession>
<dbReference type="RefSeq" id="WP_136819889.1">
    <property type="nucleotide sequence ID" value="NZ_BMJX01000002.1"/>
</dbReference>
<comment type="caution">
    <text evidence="1">The sequence shown here is derived from an EMBL/GenBank/DDBJ whole genome shotgun (WGS) entry which is preliminary data.</text>
</comment>